<gene>
    <name evidence="10" type="ORF">PQJ61_11505</name>
</gene>
<reference evidence="10 11" key="1">
    <citation type="submission" date="2022-12" db="EMBL/GenBank/DDBJ databases">
        <title>Metagenome assembled genome from gulf of manar.</title>
        <authorList>
            <person name="Kohli P."/>
            <person name="Pk S."/>
            <person name="Venkata Ramana C."/>
            <person name="Sasikala C."/>
        </authorList>
    </citation>
    <scope>NUCLEOTIDE SEQUENCE [LARGE SCALE GENOMIC DNA]</scope>
    <source>
        <strain evidence="10">JB008</strain>
    </source>
</reference>
<name>A0AAJ1IGA9_9SPIO</name>
<keyword evidence="5 7" id="KW-0472">Membrane</keyword>
<sequence>MRDVKIAFRNLTRQKKRTILLAAAIAFGIYIITMINGFTGSFIENVSENFSNLLAGHIFIEGVEKSESGRTLSLVRNDDILMDAIEDNEVPWKYITKRSDMNATLIFEGETAQQTVTGADWDQEEYFKERIILTQGTFEDLQAERQGIIISEKVAEKINVEIGDRLLVKCRTYTGQQNVGEFVMTGMLVDSSLFGGSTAYANISYVNELLNLKPGEYMSMGIYLEDPDMIDETAENLYEDLKTRVSMFERNTGDDDENPIIAMLEQEDEEEWEGLRFRFMTLNDIMKEVQQIVDVLNTAALIILLVLFGIIMVGVTNTFRMVLMERTKEIGTMRAVGMQRGIVRKLFLYEAFFIAVIGVAVGLILAGITMLILMQINWGLDTPAFMLMKNGYMTFKMPVWQIFLNFGIVSILTLFAAFFPSNKAAKLQPADALRSTK</sequence>
<dbReference type="EMBL" id="JAQQAL010000024">
    <property type="protein sequence ID" value="MDC7227378.1"/>
    <property type="molecule type" value="Genomic_DNA"/>
</dbReference>
<proteinExistence type="inferred from homology"/>
<evidence type="ECO:0000313" key="10">
    <source>
        <dbReference type="EMBL" id="MDC7227378.1"/>
    </source>
</evidence>
<dbReference type="InterPro" id="IPR050250">
    <property type="entry name" value="Macrolide_Exporter_MacB"/>
</dbReference>
<dbReference type="PANTHER" id="PTHR30572">
    <property type="entry name" value="MEMBRANE COMPONENT OF TRANSPORTER-RELATED"/>
    <property type="match status" value="1"/>
</dbReference>
<dbReference type="InterPro" id="IPR003838">
    <property type="entry name" value="ABC3_permease_C"/>
</dbReference>
<feature type="transmembrane region" description="Helical" evidence="7">
    <location>
        <begin position="295"/>
        <end position="319"/>
    </location>
</feature>
<dbReference type="PANTHER" id="PTHR30572:SF4">
    <property type="entry name" value="ABC TRANSPORTER PERMEASE YTRF"/>
    <property type="match status" value="1"/>
</dbReference>
<comment type="similarity">
    <text evidence="6">Belongs to the ABC-4 integral membrane protein family.</text>
</comment>
<dbReference type="GO" id="GO:0022857">
    <property type="term" value="F:transmembrane transporter activity"/>
    <property type="evidence" value="ECO:0007669"/>
    <property type="project" value="TreeGrafter"/>
</dbReference>
<keyword evidence="3 7" id="KW-0812">Transmembrane</keyword>
<dbReference type="Pfam" id="PF02687">
    <property type="entry name" value="FtsX"/>
    <property type="match status" value="1"/>
</dbReference>
<protein>
    <submittedName>
        <fullName evidence="10">FtsX-like permease family protein</fullName>
    </submittedName>
</protein>
<evidence type="ECO:0000256" key="4">
    <source>
        <dbReference type="ARBA" id="ARBA00022989"/>
    </source>
</evidence>
<evidence type="ECO:0000256" key="7">
    <source>
        <dbReference type="SAM" id="Phobius"/>
    </source>
</evidence>
<evidence type="ECO:0000256" key="5">
    <source>
        <dbReference type="ARBA" id="ARBA00023136"/>
    </source>
</evidence>
<keyword evidence="2" id="KW-1003">Cell membrane</keyword>
<evidence type="ECO:0000256" key="6">
    <source>
        <dbReference type="ARBA" id="ARBA00038076"/>
    </source>
</evidence>
<comment type="subcellular location">
    <subcellularLocation>
        <location evidence="1">Cell membrane</location>
        <topology evidence="1">Multi-pass membrane protein</topology>
    </subcellularLocation>
</comment>
<dbReference type="Pfam" id="PF12704">
    <property type="entry name" value="MacB_PCD"/>
    <property type="match status" value="1"/>
</dbReference>
<accession>A0AAJ1IGA9</accession>
<evidence type="ECO:0000256" key="1">
    <source>
        <dbReference type="ARBA" id="ARBA00004651"/>
    </source>
</evidence>
<dbReference type="GO" id="GO:0005886">
    <property type="term" value="C:plasma membrane"/>
    <property type="evidence" value="ECO:0007669"/>
    <property type="project" value="UniProtKB-SubCell"/>
</dbReference>
<comment type="caution">
    <text evidence="10">The sequence shown here is derived from an EMBL/GenBank/DDBJ whole genome shotgun (WGS) entry which is preliminary data.</text>
</comment>
<dbReference type="AlphaFoldDB" id="A0AAJ1IGA9"/>
<feature type="domain" description="ABC3 transporter permease C-terminal" evidence="8">
    <location>
        <begin position="302"/>
        <end position="429"/>
    </location>
</feature>
<evidence type="ECO:0000259" key="9">
    <source>
        <dbReference type="Pfam" id="PF12704"/>
    </source>
</evidence>
<evidence type="ECO:0000256" key="3">
    <source>
        <dbReference type="ARBA" id="ARBA00022692"/>
    </source>
</evidence>
<feature type="domain" description="MacB-like periplasmic core" evidence="9">
    <location>
        <begin position="18"/>
        <end position="236"/>
    </location>
</feature>
<feature type="transmembrane region" description="Helical" evidence="7">
    <location>
        <begin position="398"/>
        <end position="419"/>
    </location>
</feature>
<evidence type="ECO:0000256" key="2">
    <source>
        <dbReference type="ARBA" id="ARBA00022475"/>
    </source>
</evidence>
<keyword evidence="4 7" id="KW-1133">Transmembrane helix</keyword>
<organism evidence="10 11">
    <name type="scientific">Candidatus Thalassospirochaeta sargassi</name>
    <dbReference type="NCBI Taxonomy" id="3119039"/>
    <lineage>
        <taxon>Bacteria</taxon>
        <taxon>Pseudomonadati</taxon>
        <taxon>Spirochaetota</taxon>
        <taxon>Spirochaetia</taxon>
        <taxon>Spirochaetales</taxon>
        <taxon>Spirochaetaceae</taxon>
        <taxon>Candidatus Thalassospirochaeta</taxon>
    </lineage>
</organism>
<evidence type="ECO:0000259" key="8">
    <source>
        <dbReference type="Pfam" id="PF02687"/>
    </source>
</evidence>
<feature type="transmembrane region" description="Helical" evidence="7">
    <location>
        <begin position="347"/>
        <end position="378"/>
    </location>
</feature>
<evidence type="ECO:0000313" key="11">
    <source>
        <dbReference type="Proteomes" id="UP001221217"/>
    </source>
</evidence>
<dbReference type="Proteomes" id="UP001221217">
    <property type="component" value="Unassembled WGS sequence"/>
</dbReference>
<dbReference type="InterPro" id="IPR025857">
    <property type="entry name" value="MacB_PCD"/>
</dbReference>
<feature type="transmembrane region" description="Helical" evidence="7">
    <location>
        <begin position="20"/>
        <end position="43"/>
    </location>
</feature>